<dbReference type="EMBL" id="BARU01030663">
    <property type="protein sequence ID" value="GAH65796.1"/>
    <property type="molecule type" value="Genomic_DNA"/>
</dbReference>
<name>X1H6H7_9ZZZZ</name>
<sequence length="72" mass="7981">MGEANTAPRHENRELVYLELRPQLDSWTIKGQVGIPALVTRGIFHGFSLPVYAANDQELFGTICVPGRWDGA</sequence>
<organism evidence="1">
    <name type="scientific">marine sediment metagenome</name>
    <dbReference type="NCBI Taxonomy" id="412755"/>
    <lineage>
        <taxon>unclassified sequences</taxon>
        <taxon>metagenomes</taxon>
        <taxon>ecological metagenomes</taxon>
    </lineage>
</organism>
<reference evidence="1" key="1">
    <citation type="journal article" date="2014" name="Front. Microbiol.">
        <title>High frequency of phylogenetically diverse reductive dehalogenase-homologous genes in deep subseafloor sedimentary metagenomes.</title>
        <authorList>
            <person name="Kawai M."/>
            <person name="Futagami T."/>
            <person name="Toyoda A."/>
            <person name="Takaki Y."/>
            <person name="Nishi S."/>
            <person name="Hori S."/>
            <person name="Arai W."/>
            <person name="Tsubouchi T."/>
            <person name="Morono Y."/>
            <person name="Uchiyama I."/>
            <person name="Ito T."/>
            <person name="Fujiyama A."/>
            <person name="Inagaki F."/>
            <person name="Takami H."/>
        </authorList>
    </citation>
    <scope>NUCLEOTIDE SEQUENCE</scope>
    <source>
        <strain evidence="1">Expedition CK06-06</strain>
    </source>
</reference>
<proteinExistence type="predicted"/>
<accession>X1H6H7</accession>
<dbReference type="AlphaFoldDB" id="X1H6H7"/>
<protein>
    <submittedName>
        <fullName evidence="1">Uncharacterized protein</fullName>
    </submittedName>
</protein>
<comment type="caution">
    <text evidence="1">The sequence shown here is derived from an EMBL/GenBank/DDBJ whole genome shotgun (WGS) entry which is preliminary data.</text>
</comment>
<feature type="non-terminal residue" evidence="1">
    <location>
        <position position="72"/>
    </location>
</feature>
<gene>
    <name evidence="1" type="ORF">S03H2_48613</name>
</gene>
<evidence type="ECO:0000313" key="1">
    <source>
        <dbReference type="EMBL" id="GAH65796.1"/>
    </source>
</evidence>